<name>A0A4R0XCA8_9BURK</name>
<evidence type="ECO:0000313" key="2">
    <source>
        <dbReference type="Proteomes" id="UP000294200"/>
    </source>
</evidence>
<dbReference type="Proteomes" id="UP000294200">
    <property type="component" value="Unassembled WGS sequence"/>
</dbReference>
<comment type="caution">
    <text evidence="1">The sequence shown here is derived from an EMBL/GenBank/DDBJ whole genome shotgun (WGS) entry which is preliminary data.</text>
</comment>
<protein>
    <submittedName>
        <fullName evidence="1">Uncharacterized protein</fullName>
    </submittedName>
</protein>
<sequence length="71" mass="7948">MDLVDESEPNRGRQFPSTLTNVIDGVTASHRIGCGAWNLKFRRKELSEPARHACRFSYAGDVANRLELLCA</sequence>
<dbReference type="AlphaFoldDB" id="A0A4R0XCA8"/>
<accession>A0A4R0XCA8</accession>
<evidence type="ECO:0000313" key="1">
    <source>
        <dbReference type="EMBL" id="TCG06315.1"/>
    </source>
</evidence>
<reference evidence="1 2" key="1">
    <citation type="submission" date="2017-02" db="EMBL/GenBank/DDBJ databases">
        <title>Paraburkholderia sophoroidis sp. nov. and Paraburkholderia steynii sp. nov. rhizobial symbionts of the fynbos legume Hypocalyptus sophoroides.</title>
        <authorList>
            <person name="Steenkamp E.T."/>
            <person name="Beukes C.W."/>
            <person name="Van Zyl E."/>
            <person name="Avontuur J."/>
            <person name="Chan W.Y."/>
            <person name="Hassen A."/>
            <person name="Palmer M."/>
            <person name="Mthombeni L."/>
            <person name="Phalane F."/>
            <person name="Sereme K."/>
            <person name="Venter S.N."/>
        </authorList>
    </citation>
    <scope>NUCLEOTIDE SEQUENCE [LARGE SCALE GENOMIC DNA]</scope>
    <source>
        <strain evidence="1 2">HC1.1ba</strain>
    </source>
</reference>
<gene>
    <name evidence="1" type="ORF">BZM27_27300</name>
</gene>
<organism evidence="1 2">
    <name type="scientific">Paraburkholderia steynii</name>
    <dbReference type="NCBI Taxonomy" id="1245441"/>
    <lineage>
        <taxon>Bacteria</taxon>
        <taxon>Pseudomonadati</taxon>
        <taxon>Pseudomonadota</taxon>
        <taxon>Betaproteobacteria</taxon>
        <taxon>Burkholderiales</taxon>
        <taxon>Burkholderiaceae</taxon>
        <taxon>Paraburkholderia</taxon>
    </lineage>
</organism>
<dbReference type="EMBL" id="MWML01000115">
    <property type="protein sequence ID" value="TCG06315.1"/>
    <property type="molecule type" value="Genomic_DNA"/>
</dbReference>
<proteinExistence type="predicted"/>
<keyword evidence="2" id="KW-1185">Reference proteome</keyword>